<keyword evidence="2 5" id="KW-0371">Homeobox</keyword>
<keyword evidence="4" id="KW-0862">Zinc</keyword>
<dbReference type="EMBL" id="DS268114">
    <property type="protein sequence ID" value="KMM72654.1"/>
    <property type="molecule type" value="Genomic_DNA"/>
</dbReference>
<dbReference type="SMART" id="SM00389">
    <property type="entry name" value="HOX"/>
    <property type="match status" value="1"/>
</dbReference>
<feature type="region of interest" description="Disordered" evidence="6">
    <location>
        <begin position="277"/>
        <end position="309"/>
    </location>
</feature>
<evidence type="ECO:0008006" key="11">
    <source>
        <dbReference type="Google" id="ProtNLM"/>
    </source>
</evidence>
<feature type="region of interest" description="Disordered" evidence="6">
    <location>
        <begin position="344"/>
        <end position="367"/>
    </location>
</feature>
<reference evidence="10" key="3">
    <citation type="journal article" date="2010" name="Genome Res.">
        <title>Population genomic sequencing of Coccidioides fungi reveals recent hybridization and transposon control.</title>
        <authorList>
            <person name="Neafsey D.E."/>
            <person name="Barker B.M."/>
            <person name="Sharpton T.J."/>
            <person name="Stajich J.E."/>
            <person name="Park D.J."/>
            <person name="Whiston E."/>
            <person name="Hung C.-Y."/>
            <person name="McMahan C."/>
            <person name="White J."/>
            <person name="Sykes S."/>
            <person name="Heiman D."/>
            <person name="Young S."/>
            <person name="Zeng Q."/>
            <person name="Abouelleil A."/>
            <person name="Aftuck L."/>
            <person name="Bessette D."/>
            <person name="Brown A."/>
            <person name="FitzGerald M."/>
            <person name="Lui A."/>
            <person name="Macdonald J.P."/>
            <person name="Priest M."/>
            <person name="Orbach M.J."/>
            <person name="Galgiani J.N."/>
            <person name="Kirkland T.N."/>
            <person name="Cole G.T."/>
            <person name="Birren B.W."/>
            <person name="Henn M.R."/>
            <person name="Taylor J.W."/>
            <person name="Rounsley S.D."/>
        </authorList>
    </citation>
    <scope>NUCLEOTIDE SEQUENCE [LARGE SCALE GENOMIC DNA]</scope>
    <source>
        <strain evidence="10">RMSCC 3488</strain>
    </source>
</reference>
<dbReference type="Gene3D" id="1.10.10.60">
    <property type="entry name" value="Homeodomain-like"/>
    <property type="match status" value="1"/>
</dbReference>
<dbReference type="Proteomes" id="UP000054567">
    <property type="component" value="Unassembled WGS sequence"/>
</dbReference>
<feature type="compositionally biased region" description="Basic residues" evidence="6">
    <location>
        <begin position="213"/>
        <end position="227"/>
    </location>
</feature>
<evidence type="ECO:0000256" key="2">
    <source>
        <dbReference type="ARBA" id="ARBA00023155"/>
    </source>
</evidence>
<keyword evidence="4" id="KW-0863">Zinc-finger</keyword>
<comment type="subcellular location">
    <subcellularLocation>
        <location evidence="5">Nucleus</location>
    </subcellularLocation>
</comment>
<evidence type="ECO:0000313" key="9">
    <source>
        <dbReference type="EMBL" id="KMM72654.1"/>
    </source>
</evidence>
<feature type="DNA-binding region" description="Homeobox" evidence="5">
    <location>
        <begin position="159"/>
        <end position="221"/>
    </location>
</feature>
<dbReference type="GO" id="GO:0005634">
    <property type="term" value="C:nucleus"/>
    <property type="evidence" value="ECO:0007669"/>
    <property type="project" value="UniProtKB-SubCell"/>
</dbReference>
<keyword evidence="3 5" id="KW-0539">Nucleus</keyword>
<reference evidence="9 10" key="1">
    <citation type="submission" date="2007-06" db="EMBL/GenBank/DDBJ databases">
        <title>The Genome Sequence of Coccidioides posadasii RMSCC_3488.</title>
        <authorList>
            <consortium name="Coccidioides Genome Resources Consortium"/>
            <consortium name="The Broad Institute Genome Sequencing Platform"/>
            <person name="Henn M.R."/>
            <person name="Sykes S."/>
            <person name="Young S."/>
            <person name="Jaffe D."/>
            <person name="Berlin A."/>
            <person name="Alvarez P."/>
            <person name="Butler J."/>
            <person name="Gnerre S."/>
            <person name="Grabherr M."/>
            <person name="Mauceli E."/>
            <person name="Brockman W."/>
            <person name="Kodira C."/>
            <person name="Alvarado L."/>
            <person name="Zeng Q."/>
            <person name="Crawford M."/>
            <person name="Antoine C."/>
            <person name="Devon K."/>
            <person name="Galgiani J."/>
            <person name="Orsborn K."/>
            <person name="Lewis M.L."/>
            <person name="Nusbaum C."/>
            <person name="Galagan J."/>
            <person name="Birren B."/>
        </authorList>
    </citation>
    <scope>NUCLEOTIDE SEQUENCE [LARGE SCALE GENOMIC DNA]</scope>
    <source>
        <strain evidence="9 10">RMSCC 3488</strain>
    </source>
</reference>
<dbReference type="Pfam" id="PF05920">
    <property type="entry name" value="Homeobox_KN"/>
    <property type="match status" value="1"/>
</dbReference>
<keyword evidence="1 5" id="KW-0238">DNA-binding</keyword>
<feature type="domain" description="C2H2-type" evidence="8">
    <location>
        <begin position="377"/>
        <end position="405"/>
    </location>
</feature>
<evidence type="ECO:0000259" key="7">
    <source>
        <dbReference type="PROSITE" id="PS50071"/>
    </source>
</evidence>
<sequence>MEYFDFDQAARDIDTASNCPEIDHQDFDALMNDDNVVVSATDALNDVAEGEKGWEPSFKLGGPWPMYRAPEPCFFCRSMGLDCFVAQRGVLQNGCTCCIALYRQCSFTNAEPQQKCLETLHVVGEDSYVPTGSLTGKRALKSYRGPSTGTLLEEPEQRGRKIGARFPKEAVRVLKSWLSEHTAHPYPTDEEKDALKAKTGLRRSQISNWLANARRRGKVRPFPRHPSPHATGVPIPGKELPPGVDFADLNPLERWKHSPPENEAASARDIIQAMATAPFHPNGSNDSSGPVRSNSRRTGSSNGDSSFSNVLPAGSLSSYSLDTTQSSVSDMSFASVFSHRSSRASFGSMDTRERRRRRHKSAIGQNPFQKSRAARIYQCTFCTDSFATKYDWQRHEKSLHLALDKWTCAPQGGVILENGESVCAFCRYLNPDETHLESHNYTTCQEKSIQERTFYRKDHLNQHLRLMHNVKLGSWMEQWKSATTEVKSRCGFCSATFTTWKDRVDHLAAHFKAGAEMRQWKGDWGFESCIQRCVENSMPPYLIGEERNTLNPWVAQVPSLSAAKKPNASTAGTSAAQIPVPTDASCFKRLEVELSAYIGRLAAQGTVPTDAMIQAEARNTIYGSDDPWNQTCADNPTWLALLKRDTGIYDLPGTQNIQLDDLGMQPPFAANGGLRQAPKHSLRTTPPCSGSSGFQSPALPSSGFHSSGPSHRGSHAGSLAGSVDFSAGGLGQGSLGGLPSSTLGGTLSSSAPVSMDNDPFIQMGFDADFLQRLDDDYEDIGHDLDDLHVEKFGLGDSAGFHDLGFNDTTFNMTATSAPDQNPLASKLPTSMSYEARYQNVFDHSVAFSEPRASEFRDFGR</sequence>
<feature type="compositionally biased region" description="Low complexity" evidence="6">
    <location>
        <begin position="292"/>
        <end position="306"/>
    </location>
</feature>
<gene>
    <name evidence="9" type="ORF">CPAG_08948</name>
</gene>
<evidence type="ECO:0000256" key="3">
    <source>
        <dbReference type="ARBA" id="ARBA00023242"/>
    </source>
</evidence>
<feature type="compositionally biased region" description="Polar residues" evidence="6">
    <location>
        <begin position="282"/>
        <end position="291"/>
    </location>
</feature>
<feature type="domain" description="Homeobox" evidence="7">
    <location>
        <begin position="157"/>
        <end position="220"/>
    </location>
</feature>
<dbReference type="SMART" id="SM00355">
    <property type="entry name" value="ZnF_C2H2"/>
    <property type="match status" value="3"/>
</dbReference>
<accession>A0A0J6FU77</accession>
<dbReference type="GO" id="GO:0003677">
    <property type="term" value="F:DNA binding"/>
    <property type="evidence" value="ECO:0007669"/>
    <property type="project" value="UniProtKB-UniRule"/>
</dbReference>
<dbReference type="InterPro" id="IPR001356">
    <property type="entry name" value="HD"/>
</dbReference>
<evidence type="ECO:0000256" key="1">
    <source>
        <dbReference type="ARBA" id="ARBA00023125"/>
    </source>
</evidence>
<protein>
    <recommendedName>
        <fullName evidence="11">Homeobox and C2H2 transcription factor</fullName>
    </recommendedName>
</protein>
<organism evidence="9 10">
    <name type="scientific">Coccidioides posadasii RMSCC 3488</name>
    <dbReference type="NCBI Taxonomy" id="454284"/>
    <lineage>
        <taxon>Eukaryota</taxon>
        <taxon>Fungi</taxon>
        <taxon>Dikarya</taxon>
        <taxon>Ascomycota</taxon>
        <taxon>Pezizomycotina</taxon>
        <taxon>Eurotiomycetes</taxon>
        <taxon>Eurotiomycetidae</taxon>
        <taxon>Onygenales</taxon>
        <taxon>Onygenaceae</taxon>
        <taxon>Coccidioides</taxon>
    </lineage>
</organism>
<dbReference type="PROSITE" id="PS50071">
    <property type="entry name" value="HOMEOBOX_2"/>
    <property type="match status" value="1"/>
</dbReference>
<dbReference type="VEuPathDB" id="FungiDB:CPAG_08948"/>
<proteinExistence type="predicted"/>
<dbReference type="GO" id="GO:0008270">
    <property type="term" value="F:zinc ion binding"/>
    <property type="evidence" value="ECO:0007669"/>
    <property type="project" value="UniProtKB-KW"/>
</dbReference>
<dbReference type="CDD" id="cd00086">
    <property type="entry name" value="homeodomain"/>
    <property type="match status" value="1"/>
</dbReference>
<name>A0A0J6FU77_COCPO</name>
<dbReference type="OrthoDB" id="5399138at2759"/>
<feature type="compositionally biased region" description="Polar residues" evidence="6">
    <location>
        <begin position="683"/>
        <end position="699"/>
    </location>
</feature>
<keyword evidence="4" id="KW-0479">Metal-binding</keyword>
<feature type="compositionally biased region" description="Low complexity" evidence="6">
    <location>
        <begin position="701"/>
        <end position="718"/>
    </location>
</feature>
<dbReference type="InterPro" id="IPR050224">
    <property type="entry name" value="TALE_homeobox"/>
</dbReference>
<dbReference type="InterPro" id="IPR013087">
    <property type="entry name" value="Znf_C2H2_type"/>
</dbReference>
<evidence type="ECO:0000256" key="5">
    <source>
        <dbReference type="PROSITE-ProRule" id="PRU00108"/>
    </source>
</evidence>
<dbReference type="AlphaFoldDB" id="A0A0J6FU77"/>
<dbReference type="InterPro" id="IPR009057">
    <property type="entry name" value="Homeodomain-like_sf"/>
</dbReference>
<evidence type="ECO:0000256" key="6">
    <source>
        <dbReference type="SAM" id="MobiDB-lite"/>
    </source>
</evidence>
<evidence type="ECO:0000259" key="8">
    <source>
        <dbReference type="PROSITE" id="PS50157"/>
    </source>
</evidence>
<dbReference type="InterPro" id="IPR008422">
    <property type="entry name" value="KN_HD"/>
</dbReference>
<dbReference type="PANTHER" id="PTHR11850">
    <property type="entry name" value="HOMEOBOX PROTEIN TRANSCRIPTION FACTORS"/>
    <property type="match status" value="1"/>
</dbReference>
<feature type="region of interest" description="Disordered" evidence="6">
    <location>
        <begin position="662"/>
        <end position="719"/>
    </location>
</feature>
<evidence type="ECO:0000256" key="4">
    <source>
        <dbReference type="PROSITE-ProRule" id="PRU00042"/>
    </source>
</evidence>
<feature type="region of interest" description="Disordered" evidence="6">
    <location>
        <begin position="210"/>
        <end position="241"/>
    </location>
</feature>
<evidence type="ECO:0000313" key="10">
    <source>
        <dbReference type="Proteomes" id="UP000054567"/>
    </source>
</evidence>
<dbReference type="PROSITE" id="PS50157">
    <property type="entry name" value="ZINC_FINGER_C2H2_2"/>
    <property type="match status" value="1"/>
</dbReference>
<dbReference type="PROSITE" id="PS00028">
    <property type="entry name" value="ZINC_FINGER_C2H2_1"/>
    <property type="match status" value="1"/>
</dbReference>
<reference evidence="10" key="2">
    <citation type="journal article" date="2009" name="Genome Res.">
        <title>Comparative genomic analyses of the human fungal pathogens Coccidioides and their relatives.</title>
        <authorList>
            <person name="Sharpton T.J."/>
            <person name="Stajich J.E."/>
            <person name="Rounsley S.D."/>
            <person name="Gardner M.J."/>
            <person name="Wortman J.R."/>
            <person name="Jordar V.S."/>
            <person name="Maiti R."/>
            <person name="Kodira C.D."/>
            <person name="Neafsey D.E."/>
            <person name="Zeng Q."/>
            <person name="Hung C.-Y."/>
            <person name="McMahan C."/>
            <person name="Muszewska A."/>
            <person name="Grynberg M."/>
            <person name="Mandel M.A."/>
            <person name="Kellner E.M."/>
            <person name="Barker B.M."/>
            <person name="Galgiani J.N."/>
            <person name="Orbach M.J."/>
            <person name="Kirkland T.N."/>
            <person name="Cole G.T."/>
            <person name="Henn M.R."/>
            <person name="Birren B.W."/>
            <person name="Taylor J.W."/>
        </authorList>
    </citation>
    <scope>NUCLEOTIDE SEQUENCE [LARGE SCALE GENOMIC DNA]</scope>
    <source>
        <strain evidence="10">RMSCC 3488</strain>
    </source>
</reference>
<dbReference type="GO" id="GO:0006355">
    <property type="term" value="P:regulation of DNA-templated transcription"/>
    <property type="evidence" value="ECO:0007669"/>
    <property type="project" value="InterPro"/>
</dbReference>
<dbReference type="SUPFAM" id="SSF46689">
    <property type="entry name" value="Homeodomain-like"/>
    <property type="match status" value="1"/>
</dbReference>